<dbReference type="Proteomes" id="UP000281245">
    <property type="component" value="Unassembled WGS sequence"/>
</dbReference>
<dbReference type="Proteomes" id="UP000282582">
    <property type="component" value="Unassembled WGS sequence"/>
</dbReference>
<evidence type="ECO:0000313" key="4">
    <source>
        <dbReference type="Proteomes" id="UP000282582"/>
    </source>
</evidence>
<proteinExistence type="predicted"/>
<name>A0A3M6Z2B8_HORWE</name>
<dbReference type="OrthoDB" id="5275361at2759"/>
<protein>
    <recommendedName>
        <fullName evidence="5">CST complex subunit Ten1</fullName>
    </recommendedName>
</protein>
<evidence type="ECO:0008006" key="5">
    <source>
        <dbReference type="Google" id="ProtNLM"/>
    </source>
</evidence>
<evidence type="ECO:0000313" key="3">
    <source>
        <dbReference type="Proteomes" id="UP000281245"/>
    </source>
</evidence>
<dbReference type="AlphaFoldDB" id="A0A3M6Z2B8"/>
<dbReference type="EMBL" id="QWIJ01000016">
    <property type="protein sequence ID" value="RMX89887.1"/>
    <property type="molecule type" value="Genomic_DNA"/>
</dbReference>
<organism evidence="2 4">
    <name type="scientific">Hortaea werneckii</name>
    <name type="common">Black yeast</name>
    <name type="synonym">Cladosporium werneckii</name>
    <dbReference type="NCBI Taxonomy" id="91943"/>
    <lineage>
        <taxon>Eukaryota</taxon>
        <taxon>Fungi</taxon>
        <taxon>Dikarya</taxon>
        <taxon>Ascomycota</taxon>
        <taxon>Pezizomycotina</taxon>
        <taxon>Dothideomycetes</taxon>
        <taxon>Dothideomycetidae</taxon>
        <taxon>Mycosphaerellales</taxon>
        <taxon>Teratosphaeriaceae</taxon>
        <taxon>Hortaea</taxon>
    </lineage>
</organism>
<evidence type="ECO:0000313" key="1">
    <source>
        <dbReference type="EMBL" id="RMX89887.1"/>
    </source>
</evidence>
<sequence length="143" mass="15597">MAEPCPSRLVKLNQLQNLDLGAKIRFLGCVHSYDGQSACLTLHDRYPATANDTPTAVVSIENLLESLNHELIAVGSWINVIGYLRSLPESVVFPADGKHSRGAKHHSQPVVFVESSMIWSAGSVRTEKYNAALTELQLADNSP</sequence>
<reference evidence="3 4" key="1">
    <citation type="journal article" date="2018" name="BMC Genomics">
        <title>Genomic evidence for intraspecific hybridization in a clonal and extremely halotolerant yeast.</title>
        <authorList>
            <person name="Gostincar C."/>
            <person name="Stajich J.E."/>
            <person name="Zupancic J."/>
            <person name="Zalar P."/>
            <person name="Gunde-Cimerman N."/>
        </authorList>
    </citation>
    <scope>NUCLEOTIDE SEQUENCE [LARGE SCALE GENOMIC DNA]</scope>
    <source>
        <strain evidence="2 4">EXF-6654</strain>
        <strain evidence="1 3">EXF-6656</strain>
    </source>
</reference>
<dbReference type="InterPro" id="IPR012340">
    <property type="entry name" value="NA-bd_OB-fold"/>
</dbReference>
<gene>
    <name evidence="2" type="ORF">D0868_04260</name>
    <name evidence="1" type="ORF">D0869_00549</name>
</gene>
<dbReference type="GO" id="GO:1990879">
    <property type="term" value="C:CST complex"/>
    <property type="evidence" value="ECO:0007669"/>
    <property type="project" value="InterPro"/>
</dbReference>
<evidence type="ECO:0000313" key="2">
    <source>
        <dbReference type="EMBL" id="RMY09413.1"/>
    </source>
</evidence>
<dbReference type="GO" id="GO:0016233">
    <property type="term" value="P:telomere capping"/>
    <property type="evidence" value="ECO:0007669"/>
    <property type="project" value="InterPro"/>
</dbReference>
<accession>A0A3M6Z2B8</accession>
<dbReference type="EMBL" id="QWIK01000264">
    <property type="protein sequence ID" value="RMY09413.1"/>
    <property type="molecule type" value="Genomic_DNA"/>
</dbReference>
<dbReference type="InterPro" id="IPR024222">
    <property type="entry name" value="Ten1_fungal"/>
</dbReference>
<dbReference type="Pfam" id="PF12658">
    <property type="entry name" value="Ten1"/>
    <property type="match status" value="1"/>
</dbReference>
<comment type="caution">
    <text evidence="2">The sequence shown here is derived from an EMBL/GenBank/DDBJ whole genome shotgun (WGS) entry which is preliminary data.</text>
</comment>
<dbReference type="Gene3D" id="2.40.50.140">
    <property type="entry name" value="Nucleic acid-binding proteins"/>
    <property type="match status" value="1"/>
</dbReference>
<dbReference type="GO" id="GO:0043047">
    <property type="term" value="F:single-stranded telomeric DNA binding"/>
    <property type="evidence" value="ECO:0007669"/>
    <property type="project" value="InterPro"/>
</dbReference>